<dbReference type="EMBL" id="JAVRHL010000010">
    <property type="protein sequence ID" value="MDT0684710.1"/>
    <property type="molecule type" value="Genomic_DNA"/>
</dbReference>
<keyword evidence="2 8" id="KW-0812">Transmembrane</keyword>
<feature type="domain" description="Peptidase C39" evidence="11">
    <location>
        <begin position="21"/>
        <end position="134"/>
    </location>
</feature>
<dbReference type="SUPFAM" id="SSF52540">
    <property type="entry name" value="P-loop containing nucleoside triphosphate hydrolases"/>
    <property type="match status" value="1"/>
</dbReference>
<sequence length="714" mass="76891">MAKITTATGAAGSAAPGLTHQGWTEAVLRVAAQYRLAVSPERVRVDLSWAAEGDRLTTLARSAGLSIRKAEQGAKRLSQMRLPMVAEFESGEIGVIERETSDGFGVVLAGDGGLETPFGRDELAARLRGLYVLRPLTGRPDRRIDSYIEPWRPDWLRSIALADMRPYRSVMIASVVSNVLALAGTIFAMQVYDRVVPGQSMSTLWVLFIGVMMAMGFGLMMKLARSRITDVSGKAADLRISDKVFGHALRVRNTARPRSTGTFISQIRELEHVREMLTSTTVAAIADLPFFALFCVLFWYIAGVLVWIPLVAMALLVLPGLLAQKRLRRLAEANTRESALRSAMLVETIQGLDDIKSLQAETRFQNLWNHYNETTSGSAMELRDLVGRLGSWAQTVQGGVFAVVIFFGAPMVMAGDMSTGVLVAASMLSSRMLAPLASVTQILSRWQQAQVARGALDQLMALPVDTAAEDTRIHRPVIHGAFRLKGAVFGHAPQAPALKVADLRVEPGERIAILGRNGAGKSTLLAGLAGLLEPMAGEVRVDDVAMGLVDPSDIRRDIGLMGQDARLFHGTLRENLTLGAPGAQDDAILGLLSKMGLADFVQALPDGLDHMVQEGGLGLSGGQKQGLLLARLLLRRPNVLLLDEPTASFDEVSEAAVIDLLSRLDPAVSVIIATHRPAVLRMASRLIVVSNGAILLDGPKDEVLAQLRAGKRAA</sequence>
<dbReference type="PROSITE" id="PS50990">
    <property type="entry name" value="PEPTIDASE_C39"/>
    <property type="match status" value="1"/>
</dbReference>
<dbReference type="InterPro" id="IPR036640">
    <property type="entry name" value="ABC1_TM_sf"/>
</dbReference>
<dbReference type="PANTHER" id="PTHR43394">
    <property type="entry name" value="ATP-DEPENDENT PERMEASE MDL1, MITOCHONDRIAL"/>
    <property type="match status" value="1"/>
</dbReference>
<feature type="domain" description="ABC transporter" evidence="9">
    <location>
        <begin position="482"/>
        <end position="714"/>
    </location>
</feature>
<evidence type="ECO:0000256" key="6">
    <source>
        <dbReference type="ARBA" id="ARBA00022989"/>
    </source>
</evidence>
<dbReference type="Gene3D" id="3.40.50.300">
    <property type="entry name" value="P-loop containing nucleotide triphosphate hydrolases"/>
    <property type="match status" value="1"/>
</dbReference>
<dbReference type="InterPro" id="IPR027417">
    <property type="entry name" value="P-loop_NTPase"/>
</dbReference>
<keyword evidence="3" id="KW-0547">Nucleotide-binding</keyword>
<feature type="transmembrane region" description="Helical" evidence="8">
    <location>
        <begin position="170"/>
        <end position="192"/>
    </location>
</feature>
<dbReference type="PANTHER" id="PTHR43394:SF1">
    <property type="entry name" value="ATP-BINDING CASSETTE SUB-FAMILY B MEMBER 10, MITOCHONDRIAL"/>
    <property type="match status" value="1"/>
</dbReference>
<evidence type="ECO:0000256" key="1">
    <source>
        <dbReference type="ARBA" id="ARBA00004651"/>
    </source>
</evidence>
<dbReference type="SUPFAM" id="SSF90123">
    <property type="entry name" value="ABC transporter transmembrane region"/>
    <property type="match status" value="1"/>
</dbReference>
<evidence type="ECO:0000259" key="9">
    <source>
        <dbReference type="PROSITE" id="PS50893"/>
    </source>
</evidence>
<evidence type="ECO:0000256" key="3">
    <source>
        <dbReference type="ARBA" id="ARBA00022741"/>
    </source>
</evidence>
<evidence type="ECO:0000256" key="2">
    <source>
        <dbReference type="ARBA" id="ARBA00022692"/>
    </source>
</evidence>
<proteinExistence type="predicted"/>
<evidence type="ECO:0000256" key="7">
    <source>
        <dbReference type="ARBA" id="ARBA00023136"/>
    </source>
</evidence>
<dbReference type="SMART" id="SM00382">
    <property type="entry name" value="AAA"/>
    <property type="match status" value="1"/>
</dbReference>
<keyword evidence="5" id="KW-0067">ATP-binding</keyword>
<comment type="subcellular location">
    <subcellularLocation>
        <location evidence="1">Cell membrane</location>
        <topology evidence="1">Multi-pass membrane protein</topology>
    </subcellularLocation>
</comment>
<feature type="domain" description="ABC transmembrane type-1" evidence="10">
    <location>
        <begin position="170"/>
        <end position="448"/>
    </location>
</feature>
<dbReference type="InterPro" id="IPR003593">
    <property type="entry name" value="AAA+_ATPase"/>
</dbReference>
<keyword evidence="13" id="KW-1185">Reference proteome</keyword>
<dbReference type="RefSeq" id="WP_311694452.1">
    <property type="nucleotide sequence ID" value="NZ_JAVRHL010000010.1"/>
</dbReference>
<name>A0ABU3DLV9_9RHOB</name>
<evidence type="ECO:0000313" key="12">
    <source>
        <dbReference type="EMBL" id="MDT0684710.1"/>
    </source>
</evidence>
<evidence type="ECO:0000259" key="11">
    <source>
        <dbReference type="PROSITE" id="PS50990"/>
    </source>
</evidence>
<feature type="transmembrane region" description="Helical" evidence="8">
    <location>
        <begin position="204"/>
        <end position="224"/>
    </location>
</feature>
<dbReference type="PROSITE" id="PS50893">
    <property type="entry name" value="ABC_TRANSPORTER_2"/>
    <property type="match status" value="1"/>
</dbReference>
<evidence type="ECO:0000256" key="8">
    <source>
        <dbReference type="SAM" id="Phobius"/>
    </source>
</evidence>
<dbReference type="InterPro" id="IPR017750">
    <property type="entry name" value="ATPase_T1SS"/>
</dbReference>
<dbReference type="InterPro" id="IPR039421">
    <property type="entry name" value="Type_1_exporter"/>
</dbReference>
<feature type="transmembrane region" description="Helical" evidence="8">
    <location>
        <begin position="276"/>
        <end position="300"/>
    </location>
</feature>
<dbReference type="Pfam" id="PF00005">
    <property type="entry name" value="ABC_tran"/>
    <property type="match status" value="1"/>
</dbReference>
<evidence type="ECO:0000256" key="4">
    <source>
        <dbReference type="ARBA" id="ARBA00022801"/>
    </source>
</evidence>
<dbReference type="InterPro" id="IPR011527">
    <property type="entry name" value="ABC1_TM_dom"/>
</dbReference>
<dbReference type="Pfam" id="PF00664">
    <property type="entry name" value="ABC_membrane"/>
    <property type="match status" value="1"/>
</dbReference>
<reference evidence="12 13" key="1">
    <citation type="submission" date="2023-09" db="EMBL/GenBank/DDBJ databases">
        <authorList>
            <person name="Rey-Velasco X."/>
        </authorList>
    </citation>
    <scope>NUCLEOTIDE SEQUENCE [LARGE SCALE GENOMIC DNA]</scope>
    <source>
        <strain evidence="12 13">F158</strain>
    </source>
</reference>
<dbReference type="Proteomes" id="UP001265259">
    <property type="component" value="Unassembled WGS sequence"/>
</dbReference>
<evidence type="ECO:0000256" key="5">
    <source>
        <dbReference type="ARBA" id="ARBA00022840"/>
    </source>
</evidence>
<dbReference type="Gene3D" id="1.20.1560.10">
    <property type="entry name" value="ABC transporter type 1, transmembrane domain"/>
    <property type="match status" value="1"/>
</dbReference>
<keyword evidence="4" id="KW-0378">Hydrolase</keyword>
<accession>A0ABU3DLV9</accession>
<dbReference type="InterPro" id="IPR005074">
    <property type="entry name" value="Peptidase_C39"/>
</dbReference>
<dbReference type="CDD" id="cd18587">
    <property type="entry name" value="ABC_6TM_LapB_like"/>
    <property type="match status" value="1"/>
</dbReference>
<dbReference type="Gene3D" id="3.90.70.10">
    <property type="entry name" value="Cysteine proteinases"/>
    <property type="match status" value="1"/>
</dbReference>
<feature type="transmembrane region" description="Helical" evidence="8">
    <location>
        <begin position="306"/>
        <end position="323"/>
    </location>
</feature>
<evidence type="ECO:0000259" key="10">
    <source>
        <dbReference type="PROSITE" id="PS50929"/>
    </source>
</evidence>
<evidence type="ECO:0000313" key="13">
    <source>
        <dbReference type="Proteomes" id="UP001265259"/>
    </source>
</evidence>
<organism evidence="12 13">
    <name type="scientific">Tropicimonas omnivorans</name>
    <dbReference type="NCBI Taxonomy" id="3075590"/>
    <lineage>
        <taxon>Bacteria</taxon>
        <taxon>Pseudomonadati</taxon>
        <taxon>Pseudomonadota</taxon>
        <taxon>Alphaproteobacteria</taxon>
        <taxon>Rhodobacterales</taxon>
        <taxon>Roseobacteraceae</taxon>
        <taxon>Tropicimonas</taxon>
    </lineage>
</organism>
<dbReference type="InterPro" id="IPR003439">
    <property type="entry name" value="ABC_transporter-like_ATP-bd"/>
</dbReference>
<dbReference type="NCBIfam" id="TIGR03375">
    <property type="entry name" value="type_I_sec_LssB"/>
    <property type="match status" value="1"/>
</dbReference>
<keyword evidence="7 8" id="KW-0472">Membrane</keyword>
<protein>
    <submittedName>
        <fullName evidence="12">Type I secretion system permease/ATPase</fullName>
    </submittedName>
</protein>
<dbReference type="PROSITE" id="PS50929">
    <property type="entry name" value="ABC_TM1F"/>
    <property type="match status" value="1"/>
</dbReference>
<comment type="caution">
    <text evidence="12">The sequence shown here is derived from an EMBL/GenBank/DDBJ whole genome shotgun (WGS) entry which is preliminary data.</text>
</comment>
<gene>
    <name evidence="12" type="ORF">RM543_18785</name>
</gene>
<keyword evidence="6 8" id="KW-1133">Transmembrane helix</keyword>